<organism evidence="2 3">
    <name type="scientific">Stenotrophomonas nematodicola</name>
    <dbReference type="NCBI Taxonomy" id="2656746"/>
    <lineage>
        <taxon>Bacteria</taxon>
        <taxon>Pseudomonadati</taxon>
        <taxon>Pseudomonadota</taxon>
        <taxon>Gammaproteobacteria</taxon>
        <taxon>Lysobacterales</taxon>
        <taxon>Lysobacteraceae</taxon>
        <taxon>Stenotrophomonas</taxon>
    </lineage>
</organism>
<dbReference type="RefSeq" id="WP_394163735.1">
    <property type="nucleotide sequence ID" value="NZ_JBHGCJ010000008.1"/>
</dbReference>
<dbReference type="PROSITE" id="PS51819">
    <property type="entry name" value="VOC"/>
    <property type="match status" value="1"/>
</dbReference>
<proteinExistence type="predicted"/>
<dbReference type="InterPro" id="IPR004360">
    <property type="entry name" value="Glyas_Fos-R_dOase_dom"/>
</dbReference>
<dbReference type="CDD" id="cd07262">
    <property type="entry name" value="VOC_like"/>
    <property type="match status" value="1"/>
</dbReference>
<dbReference type="InterPro" id="IPR029068">
    <property type="entry name" value="Glyas_Bleomycin-R_OHBP_Dase"/>
</dbReference>
<feature type="domain" description="VOC" evidence="1">
    <location>
        <begin position="1"/>
        <end position="125"/>
    </location>
</feature>
<comment type="caution">
    <text evidence="2">The sequence shown here is derived from an EMBL/GenBank/DDBJ whole genome shotgun (WGS) entry which is preliminary data.</text>
</comment>
<dbReference type="Pfam" id="PF00903">
    <property type="entry name" value="Glyoxalase"/>
    <property type="match status" value="1"/>
</dbReference>
<gene>
    <name evidence="2" type="ORF">ACEU0G_003913</name>
</gene>
<evidence type="ECO:0000259" key="1">
    <source>
        <dbReference type="PROSITE" id="PS51819"/>
    </source>
</evidence>
<sequence>MLDHIGIRCADFTRSLAFFQQALAPLGITVVMQVGAEQTGAHDHAGFGRTGKPDFWIGNAPGAHGGVHVAFSADSRAEVDAFHAAALAAGGRDNGPPGIREYYHPDYYGAFVLDPDGNNIEAVCHRPG</sequence>
<dbReference type="InterPro" id="IPR037523">
    <property type="entry name" value="VOC_core"/>
</dbReference>
<keyword evidence="3" id="KW-1185">Reference proteome</keyword>
<dbReference type="EMBL" id="JBHGCJ010000008">
    <property type="protein sequence ID" value="MFG6109889.1"/>
    <property type="molecule type" value="Genomic_DNA"/>
</dbReference>
<dbReference type="Gene3D" id="3.10.180.10">
    <property type="entry name" value="2,3-Dihydroxybiphenyl 1,2-Dioxygenase, domain 1"/>
    <property type="match status" value="1"/>
</dbReference>
<evidence type="ECO:0000313" key="2">
    <source>
        <dbReference type="EMBL" id="MFG6109889.1"/>
    </source>
</evidence>
<accession>A0ABW7CY59</accession>
<evidence type="ECO:0000313" key="3">
    <source>
        <dbReference type="Proteomes" id="UP001605261"/>
    </source>
</evidence>
<dbReference type="SUPFAM" id="SSF54593">
    <property type="entry name" value="Glyoxalase/Bleomycin resistance protein/Dihydroxybiphenyl dioxygenase"/>
    <property type="match status" value="1"/>
</dbReference>
<dbReference type="PANTHER" id="PTHR35006">
    <property type="entry name" value="GLYOXALASE FAMILY PROTEIN (AFU_ORTHOLOGUE AFUA_5G14830)"/>
    <property type="match status" value="1"/>
</dbReference>
<protein>
    <submittedName>
        <fullName evidence="2">VOC family protein</fullName>
    </submittedName>
</protein>
<name>A0ABW7CY59_9GAMM</name>
<reference evidence="2 3" key="1">
    <citation type="submission" date="2024-09" db="EMBL/GenBank/DDBJ databases">
        <authorList>
            <consortium name="All-Russian atlas of soil microorganisms"/>
            <consortium name="as a basis for the search for new antimicrobial producers and enzymes with unique properties"/>
            <person name="Sokolova E.A."/>
            <person name="Voronina E.N."/>
        </authorList>
    </citation>
    <scope>NUCLEOTIDE SEQUENCE [LARGE SCALE GENOMIC DNA]</scope>
    <source>
        <strain evidence="2 3">AF-22b-331.1</strain>
    </source>
</reference>
<dbReference type="Proteomes" id="UP001605261">
    <property type="component" value="Unassembled WGS sequence"/>
</dbReference>
<dbReference type="PANTHER" id="PTHR35006:SF2">
    <property type="entry name" value="GLYOXALASE FAMILY PROTEIN (AFU_ORTHOLOGUE AFUA_5G14830)"/>
    <property type="match status" value="1"/>
</dbReference>